<dbReference type="AlphaFoldDB" id="A0A173Z4N4"/>
<reference evidence="1 2" key="1">
    <citation type="submission" date="2015-09" db="EMBL/GenBank/DDBJ databases">
        <authorList>
            <consortium name="Pathogen Informatics"/>
        </authorList>
    </citation>
    <scope>NUCLEOTIDE SEQUENCE [LARGE SCALE GENOMIC DNA]</scope>
    <source>
        <strain evidence="1 2">2789STDY5834876</strain>
    </source>
</reference>
<name>A0A173Z4N4_9FIRM</name>
<protein>
    <submittedName>
        <fullName evidence="1">Uncharacterized protein</fullName>
    </submittedName>
</protein>
<sequence>MKNRMQSFVTRGNNLVQNGKTESAMKLMASGFDYYSRRIIKAVTPYATADAGMLVIVFRHLADQIEQKNQGAKEFAEGMAKCLIFPELEEIEKLEKSNRH</sequence>
<dbReference type="RefSeq" id="WP_055150267.1">
    <property type="nucleotide sequence ID" value="NZ_CYZU01000002.1"/>
</dbReference>
<proteinExistence type="predicted"/>
<organism evidence="1 2">
    <name type="scientific">Faecalicatena contorta</name>
    <dbReference type="NCBI Taxonomy" id="39482"/>
    <lineage>
        <taxon>Bacteria</taxon>
        <taxon>Bacillati</taxon>
        <taxon>Bacillota</taxon>
        <taxon>Clostridia</taxon>
        <taxon>Lachnospirales</taxon>
        <taxon>Lachnospiraceae</taxon>
        <taxon>Faecalicatena</taxon>
    </lineage>
</organism>
<evidence type="ECO:0000313" key="1">
    <source>
        <dbReference type="EMBL" id="CUN71244.1"/>
    </source>
</evidence>
<gene>
    <name evidence="1" type="ORF">ERS852491_00305</name>
</gene>
<dbReference type="STRING" id="39482.ERS852491_00305"/>
<dbReference type="Proteomes" id="UP000095544">
    <property type="component" value="Unassembled WGS sequence"/>
</dbReference>
<accession>A0A173Z4N4</accession>
<evidence type="ECO:0000313" key="2">
    <source>
        <dbReference type="Proteomes" id="UP000095544"/>
    </source>
</evidence>
<dbReference type="EMBL" id="CYZU01000002">
    <property type="protein sequence ID" value="CUN71244.1"/>
    <property type="molecule type" value="Genomic_DNA"/>
</dbReference>
<dbReference type="OrthoDB" id="2058534at2"/>